<sequence length="534" mass="61304">MNGKQLKNSILQWAIQGKLVPQDPNDEPASMLLERIRTEKAKLVKEKKIKKDKNESIIYRGDDNSYYEKFLATGEVKCIDDEIPFEIPKGWEWERIGNIFETTSGSTPLSRNPDYYKNGNINWVRTTDLNNGILNRTEIQITAKATIDYNLSILPQTSVCIAMYGGAGTIGKHCILHFNTTINQSVCAIQPNGFCNMDYIHTFIEYQRPFWMDFAAGSRKDPNINQLIIKHCLLPIPPQEEQRRIVTKLNQLYPYINQYGNSQNRLNQINKEIWHNLKKSILQEAIQGKLVPQIAEEGIAQDLLEQIRQEKQKLVKEGKLKKSALTDSVIYKGDDNKYFEKIANTKMDITDEIPFEIPDSWSWVRLNDICSYIQRGKSPKYSLIKKYPVVAQKCNQWSGFSIDKAQFIDPDTLSSYGEERILQDGDLMWNSTGLGTLGRMAIYWSSLNPYELAVADSHVTVIRAMKKFVMPQYLYYYFTSNTVQSVIEDKSDGSTKQKELATATVKTYLVPIPPLMEQDRIISKIKQLASIMRG</sequence>
<keyword evidence="5" id="KW-0378">Hydrolase</keyword>
<dbReference type="GO" id="GO:0004519">
    <property type="term" value="F:endonuclease activity"/>
    <property type="evidence" value="ECO:0007669"/>
    <property type="project" value="UniProtKB-KW"/>
</dbReference>
<evidence type="ECO:0000256" key="2">
    <source>
        <dbReference type="ARBA" id="ARBA00022747"/>
    </source>
</evidence>
<comment type="caution">
    <text evidence="5">The sequence shown here is derived from an EMBL/GenBank/DDBJ whole genome shotgun (WGS) entry which is preliminary data.</text>
</comment>
<protein>
    <submittedName>
        <fullName evidence="5">Restriction endonuclease subunit S</fullName>
    </submittedName>
</protein>
<reference evidence="5 6" key="1">
    <citation type="journal article" date="2019" name="Nat. Med.">
        <title>A library of human gut bacterial isolates paired with longitudinal multiomics data enables mechanistic microbiome research.</title>
        <authorList>
            <person name="Poyet M."/>
            <person name="Groussin M."/>
            <person name="Gibbons S.M."/>
            <person name="Avila-Pacheco J."/>
            <person name="Jiang X."/>
            <person name="Kearney S.M."/>
            <person name="Perrotta A.R."/>
            <person name="Berdy B."/>
            <person name="Zhao S."/>
            <person name="Lieberman T.D."/>
            <person name="Swanson P.K."/>
            <person name="Smith M."/>
            <person name="Roesemann S."/>
            <person name="Alexander J.E."/>
            <person name="Rich S.A."/>
            <person name="Livny J."/>
            <person name="Vlamakis H."/>
            <person name="Clish C."/>
            <person name="Bullock K."/>
            <person name="Deik A."/>
            <person name="Scott J."/>
            <person name="Pierce K.A."/>
            <person name="Xavier R.J."/>
            <person name="Alm E.J."/>
        </authorList>
    </citation>
    <scope>NUCLEOTIDE SEQUENCE [LARGE SCALE GENOMIC DNA]</scope>
    <source>
        <strain evidence="5 6">BIOML-A93</strain>
    </source>
</reference>
<name>A0A6G0FYM9_PHOVU</name>
<evidence type="ECO:0000313" key="5">
    <source>
        <dbReference type="EMBL" id="KAB6662557.1"/>
    </source>
</evidence>
<keyword evidence="5" id="KW-0255">Endonuclease</keyword>
<dbReference type="PANTHER" id="PTHR43140:SF1">
    <property type="entry name" value="TYPE I RESTRICTION ENZYME ECOKI SPECIFICITY SUBUNIT"/>
    <property type="match status" value="1"/>
</dbReference>
<dbReference type="EMBL" id="WDAG01000003">
    <property type="protein sequence ID" value="KAB6662557.1"/>
    <property type="molecule type" value="Genomic_DNA"/>
</dbReference>
<keyword evidence="2" id="KW-0680">Restriction system</keyword>
<keyword evidence="5" id="KW-0540">Nuclease</keyword>
<evidence type="ECO:0000259" key="4">
    <source>
        <dbReference type="Pfam" id="PF01420"/>
    </source>
</evidence>
<accession>A0A6G0FYM9</accession>
<dbReference type="Pfam" id="PF01420">
    <property type="entry name" value="Methylase_S"/>
    <property type="match status" value="2"/>
</dbReference>
<dbReference type="AlphaFoldDB" id="A0A6G0FYM9"/>
<dbReference type="GO" id="GO:0003677">
    <property type="term" value="F:DNA binding"/>
    <property type="evidence" value="ECO:0007669"/>
    <property type="project" value="UniProtKB-KW"/>
</dbReference>
<dbReference type="GO" id="GO:0009307">
    <property type="term" value="P:DNA restriction-modification system"/>
    <property type="evidence" value="ECO:0007669"/>
    <property type="project" value="UniProtKB-KW"/>
</dbReference>
<dbReference type="InterPro" id="IPR051212">
    <property type="entry name" value="Type-I_RE_S_subunit"/>
</dbReference>
<evidence type="ECO:0000256" key="1">
    <source>
        <dbReference type="ARBA" id="ARBA00010923"/>
    </source>
</evidence>
<dbReference type="InterPro" id="IPR000055">
    <property type="entry name" value="Restrct_endonuc_typeI_TRD"/>
</dbReference>
<dbReference type="SUPFAM" id="SSF116734">
    <property type="entry name" value="DNA methylase specificity domain"/>
    <property type="match status" value="2"/>
</dbReference>
<dbReference type="InterPro" id="IPR044946">
    <property type="entry name" value="Restrct_endonuc_typeI_TRD_sf"/>
</dbReference>
<feature type="domain" description="Type I restriction modification DNA specificity" evidence="4">
    <location>
        <begin position="358"/>
        <end position="530"/>
    </location>
</feature>
<evidence type="ECO:0000256" key="3">
    <source>
        <dbReference type="ARBA" id="ARBA00023125"/>
    </source>
</evidence>
<comment type="similarity">
    <text evidence="1">Belongs to the type-I restriction system S methylase family.</text>
</comment>
<keyword evidence="3" id="KW-0238">DNA-binding</keyword>
<dbReference type="PANTHER" id="PTHR43140">
    <property type="entry name" value="TYPE-1 RESTRICTION ENZYME ECOKI SPECIFICITY PROTEIN"/>
    <property type="match status" value="1"/>
</dbReference>
<dbReference type="Gene3D" id="3.90.220.20">
    <property type="entry name" value="DNA methylase specificity domains"/>
    <property type="match status" value="2"/>
</dbReference>
<dbReference type="Proteomes" id="UP000470952">
    <property type="component" value="Unassembled WGS sequence"/>
</dbReference>
<feature type="domain" description="Type I restriction modification DNA specificity" evidence="4">
    <location>
        <begin position="88"/>
        <end position="254"/>
    </location>
</feature>
<gene>
    <name evidence="5" type="ORF">GAZ76_03765</name>
</gene>
<proteinExistence type="inferred from homology"/>
<dbReference type="CDD" id="cd17276">
    <property type="entry name" value="RMtype1_S_Sau1132ORF3780P-TRD1-CR1_like"/>
    <property type="match status" value="1"/>
</dbReference>
<organism evidence="5 6">
    <name type="scientific">Phocaeicola vulgatus</name>
    <name type="common">Bacteroides vulgatus</name>
    <dbReference type="NCBI Taxonomy" id="821"/>
    <lineage>
        <taxon>Bacteria</taxon>
        <taxon>Pseudomonadati</taxon>
        <taxon>Bacteroidota</taxon>
        <taxon>Bacteroidia</taxon>
        <taxon>Bacteroidales</taxon>
        <taxon>Bacteroidaceae</taxon>
        <taxon>Phocaeicola</taxon>
    </lineage>
</organism>
<dbReference type="RefSeq" id="WP_151849003.1">
    <property type="nucleotide sequence ID" value="NZ_JBCOQM010000036.1"/>
</dbReference>
<evidence type="ECO:0000313" key="6">
    <source>
        <dbReference type="Proteomes" id="UP000470952"/>
    </source>
</evidence>